<dbReference type="PANTHER" id="PTHR31635">
    <property type="entry name" value="REVERSE TRANSCRIPTASE DOMAIN-CONTAINING PROTEIN-RELATED"/>
    <property type="match status" value="1"/>
</dbReference>
<dbReference type="PANTHER" id="PTHR31635:SF196">
    <property type="entry name" value="REVERSE TRANSCRIPTASE DOMAIN-CONTAINING PROTEIN-RELATED"/>
    <property type="match status" value="1"/>
</dbReference>
<name>A0A3B5M035_9TELE</name>
<dbReference type="InterPro" id="IPR000477">
    <property type="entry name" value="RT_dom"/>
</dbReference>
<dbReference type="Ensembl" id="ENSXCOT00000017685.1">
    <property type="protein sequence ID" value="ENSXCOP00000017463.1"/>
    <property type="gene ID" value="ENSXCOG00000013172.1"/>
</dbReference>
<dbReference type="Pfam" id="PF00078">
    <property type="entry name" value="RVT_1"/>
    <property type="match status" value="1"/>
</dbReference>
<sequence length="217" mass="24332">MGNLLEFIKHYCKNVNSVVDFHCLIFNHIIGLRTYKKLRGCRQGCPLSPLLFTLLIEPLAVAIRSNPDISGIRIGEDHHVISLFADDVLLYLKNPNKSVPAVLSSMDKFGALSGYKINLGKSVASPFNIPQDMALQPIFHTSKRGFKYLGIFITPDLKDLFLSNYSPLVQNIKNNLKYVAHTDICYPSFGKADHDLNHKSDTFLTLWGPLESFLLGP</sequence>
<reference evidence="2" key="2">
    <citation type="submission" date="2025-09" db="UniProtKB">
        <authorList>
            <consortium name="Ensembl"/>
        </authorList>
    </citation>
    <scope>IDENTIFICATION</scope>
</reference>
<dbReference type="Proteomes" id="UP000261380">
    <property type="component" value="Unplaced"/>
</dbReference>
<accession>A0A3B5M035</accession>
<evidence type="ECO:0000313" key="2">
    <source>
        <dbReference type="Ensembl" id="ENSXCOP00000017463.1"/>
    </source>
</evidence>
<dbReference type="PROSITE" id="PS50878">
    <property type="entry name" value="RT_POL"/>
    <property type="match status" value="1"/>
</dbReference>
<dbReference type="GeneTree" id="ENSGT00940000163630"/>
<protein>
    <recommendedName>
        <fullName evidence="1">Reverse transcriptase domain-containing protein</fullName>
    </recommendedName>
</protein>
<dbReference type="SUPFAM" id="SSF56672">
    <property type="entry name" value="DNA/RNA polymerases"/>
    <property type="match status" value="1"/>
</dbReference>
<dbReference type="InterPro" id="IPR043502">
    <property type="entry name" value="DNA/RNA_pol_sf"/>
</dbReference>
<reference evidence="2" key="1">
    <citation type="submission" date="2025-08" db="UniProtKB">
        <authorList>
            <consortium name="Ensembl"/>
        </authorList>
    </citation>
    <scope>IDENTIFICATION</scope>
</reference>
<proteinExistence type="predicted"/>
<organism evidence="2 3">
    <name type="scientific">Xiphophorus couchianus</name>
    <name type="common">Monterrey platyfish</name>
    <dbReference type="NCBI Taxonomy" id="32473"/>
    <lineage>
        <taxon>Eukaryota</taxon>
        <taxon>Metazoa</taxon>
        <taxon>Chordata</taxon>
        <taxon>Craniata</taxon>
        <taxon>Vertebrata</taxon>
        <taxon>Euteleostomi</taxon>
        <taxon>Actinopterygii</taxon>
        <taxon>Neopterygii</taxon>
        <taxon>Teleostei</taxon>
        <taxon>Neoteleostei</taxon>
        <taxon>Acanthomorphata</taxon>
        <taxon>Ovalentaria</taxon>
        <taxon>Atherinomorphae</taxon>
        <taxon>Cyprinodontiformes</taxon>
        <taxon>Poeciliidae</taxon>
        <taxon>Poeciliinae</taxon>
        <taxon>Xiphophorus</taxon>
    </lineage>
</organism>
<dbReference type="STRING" id="32473.ENSXCOP00000017463"/>
<evidence type="ECO:0000259" key="1">
    <source>
        <dbReference type="PROSITE" id="PS50878"/>
    </source>
</evidence>
<feature type="domain" description="Reverse transcriptase" evidence="1">
    <location>
        <begin position="1"/>
        <end position="153"/>
    </location>
</feature>
<dbReference type="AlphaFoldDB" id="A0A3B5M035"/>
<keyword evidence="3" id="KW-1185">Reference proteome</keyword>
<evidence type="ECO:0000313" key="3">
    <source>
        <dbReference type="Proteomes" id="UP000261380"/>
    </source>
</evidence>